<evidence type="ECO:0000256" key="5">
    <source>
        <dbReference type="ARBA" id="ARBA00012814"/>
    </source>
</evidence>
<keyword evidence="11" id="KW-0067">ATP-binding</keyword>
<evidence type="ECO:0000256" key="16">
    <source>
        <dbReference type="ARBA" id="ARBA00049255"/>
    </source>
</evidence>
<feature type="compositionally biased region" description="Basic and acidic residues" evidence="17">
    <location>
        <begin position="513"/>
        <end position="531"/>
    </location>
</feature>
<evidence type="ECO:0000256" key="17">
    <source>
        <dbReference type="SAM" id="MobiDB-lite"/>
    </source>
</evidence>
<comment type="catalytic activity">
    <reaction evidence="16">
        <text>tRNA(Phe) + L-phenylalanine + ATP = L-phenylalanyl-tRNA(Phe) + AMP + diphosphate + H(+)</text>
        <dbReference type="Rhea" id="RHEA:19413"/>
        <dbReference type="Rhea" id="RHEA-COMP:9668"/>
        <dbReference type="Rhea" id="RHEA-COMP:9699"/>
        <dbReference type="ChEBI" id="CHEBI:15378"/>
        <dbReference type="ChEBI" id="CHEBI:30616"/>
        <dbReference type="ChEBI" id="CHEBI:33019"/>
        <dbReference type="ChEBI" id="CHEBI:58095"/>
        <dbReference type="ChEBI" id="CHEBI:78442"/>
        <dbReference type="ChEBI" id="CHEBI:78531"/>
        <dbReference type="ChEBI" id="CHEBI:456215"/>
        <dbReference type="EC" id="6.1.1.20"/>
    </reaction>
</comment>
<dbReference type="InterPro" id="IPR041616">
    <property type="entry name" value="PheRS_beta_core"/>
</dbReference>
<dbReference type="GO" id="GO:0005524">
    <property type="term" value="F:ATP binding"/>
    <property type="evidence" value="ECO:0007669"/>
    <property type="project" value="UniProtKB-KW"/>
</dbReference>
<evidence type="ECO:0000313" key="20">
    <source>
        <dbReference type="Proteomes" id="UP000176527"/>
    </source>
</evidence>
<dbReference type="Pfam" id="PF03484">
    <property type="entry name" value="B5"/>
    <property type="match status" value="1"/>
</dbReference>
<dbReference type="InterPro" id="IPR045864">
    <property type="entry name" value="aa-tRNA-synth_II/BPL/LPL"/>
</dbReference>
<accession>A0A1F5KEQ2</accession>
<comment type="subcellular location">
    <subcellularLocation>
        <location evidence="2">Cytoplasm</location>
    </subcellularLocation>
</comment>
<dbReference type="GO" id="GO:0004826">
    <property type="term" value="F:phenylalanine-tRNA ligase activity"/>
    <property type="evidence" value="ECO:0007669"/>
    <property type="project" value="UniProtKB-EC"/>
</dbReference>
<feature type="domain" description="B5" evidence="18">
    <location>
        <begin position="282"/>
        <end position="360"/>
    </location>
</feature>
<keyword evidence="7" id="KW-0963">Cytoplasm</keyword>
<dbReference type="Pfam" id="PF17759">
    <property type="entry name" value="tRNA_synthFbeta"/>
    <property type="match status" value="1"/>
</dbReference>
<dbReference type="Pfam" id="PF03483">
    <property type="entry name" value="B3_4"/>
    <property type="match status" value="1"/>
</dbReference>
<dbReference type="InterPro" id="IPR004532">
    <property type="entry name" value="Phe-tRNA-ligase_IIc_bsu_bact"/>
</dbReference>
<evidence type="ECO:0000256" key="15">
    <source>
        <dbReference type="ARBA" id="ARBA00033189"/>
    </source>
</evidence>
<keyword evidence="8 19" id="KW-0436">Ligase</keyword>
<evidence type="ECO:0000313" key="19">
    <source>
        <dbReference type="EMBL" id="OGE39081.1"/>
    </source>
</evidence>
<dbReference type="Gene3D" id="3.30.56.10">
    <property type="match status" value="2"/>
</dbReference>
<dbReference type="NCBIfam" id="TIGR00472">
    <property type="entry name" value="pheT_bact"/>
    <property type="match status" value="1"/>
</dbReference>
<proteinExistence type="inferred from homology"/>
<evidence type="ECO:0000259" key="18">
    <source>
        <dbReference type="PROSITE" id="PS51483"/>
    </source>
</evidence>
<dbReference type="FunFam" id="3.30.56.10:FF:000002">
    <property type="entry name" value="Phenylalanine--tRNA ligase beta subunit"/>
    <property type="match status" value="1"/>
</dbReference>
<comment type="subunit">
    <text evidence="4">Tetramer of two alpha and two beta subunits.</text>
</comment>
<dbReference type="GO" id="GO:0006432">
    <property type="term" value="P:phenylalanyl-tRNA aminoacylation"/>
    <property type="evidence" value="ECO:0007669"/>
    <property type="project" value="InterPro"/>
</dbReference>
<dbReference type="SUPFAM" id="SSF46955">
    <property type="entry name" value="Putative DNA-binding domain"/>
    <property type="match status" value="2"/>
</dbReference>
<evidence type="ECO:0000256" key="14">
    <source>
        <dbReference type="ARBA" id="ARBA00023146"/>
    </source>
</evidence>
<dbReference type="PANTHER" id="PTHR10947">
    <property type="entry name" value="PHENYLALANYL-TRNA SYNTHETASE BETA CHAIN AND LEUCINE-RICH REPEAT-CONTAINING PROTEIN 47"/>
    <property type="match status" value="1"/>
</dbReference>
<dbReference type="SUPFAM" id="SSF56037">
    <property type="entry name" value="PheT/TilS domain"/>
    <property type="match status" value="1"/>
</dbReference>
<dbReference type="Gene3D" id="3.50.40.10">
    <property type="entry name" value="Phenylalanyl-trna Synthetase, Chain B, domain 3"/>
    <property type="match status" value="1"/>
</dbReference>
<evidence type="ECO:0000256" key="10">
    <source>
        <dbReference type="ARBA" id="ARBA00022741"/>
    </source>
</evidence>
<dbReference type="EC" id="6.1.1.20" evidence="5"/>
<dbReference type="Proteomes" id="UP000176527">
    <property type="component" value="Unassembled WGS sequence"/>
</dbReference>
<comment type="similarity">
    <text evidence="3">Belongs to the phenylalanyl-tRNA synthetase beta subunit family. Type 1 subfamily.</text>
</comment>
<comment type="cofactor">
    <cofactor evidence="1">
        <name>Mg(2+)</name>
        <dbReference type="ChEBI" id="CHEBI:18420"/>
    </cofactor>
</comment>
<dbReference type="PROSITE" id="PS51483">
    <property type="entry name" value="B5"/>
    <property type="match status" value="1"/>
</dbReference>
<dbReference type="GO" id="GO:0003723">
    <property type="term" value="F:RNA binding"/>
    <property type="evidence" value="ECO:0007669"/>
    <property type="project" value="InterPro"/>
</dbReference>
<evidence type="ECO:0000256" key="13">
    <source>
        <dbReference type="ARBA" id="ARBA00022917"/>
    </source>
</evidence>
<dbReference type="EMBL" id="MFDE01000006">
    <property type="protein sequence ID" value="OGE39081.1"/>
    <property type="molecule type" value="Genomic_DNA"/>
</dbReference>
<dbReference type="GO" id="GO:0009328">
    <property type="term" value="C:phenylalanine-tRNA ligase complex"/>
    <property type="evidence" value="ECO:0007669"/>
    <property type="project" value="TreeGrafter"/>
</dbReference>
<dbReference type="AlphaFoldDB" id="A0A1F5KEQ2"/>
<dbReference type="SUPFAM" id="SSF55681">
    <property type="entry name" value="Class II aaRS and biotin synthetases"/>
    <property type="match status" value="1"/>
</dbReference>
<evidence type="ECO:0000256" key="9">
    <source>
        <dbReference type="ARBA" id="ARBA00022723"/>
    </source>
</evidence>
<evidence type="ECO:0000256" key="3">
    <source>
        <dbReference type="ARBA" id="ARBA00008653"/>
    </source>
</evidence>
<evidence type="ECO:0000256" key="8">
    <source>
        <dbReference type="ARBA" id="ARBA00022598"/>
    </source>
</evidence>
<evidence type="ECO:0000256" key="12">
    <source>
        <dbReference type="ARBA" id="ARBA00022842"/>
    </source>
</evidence>
<dbReference type="SMART" id="SM00873">
    <property type="entry name" value="B3_4"/>
    <property type="match status" value="1"/>
</dbReference>
<dbReference type="GO" id="GO:0000287">
    <property type="term" value="F:magnesium ion binding"/>
    <property type="evidence" value="ECO:0007669"/>
    <property type="project" value="InterPro"/>
</dbReference>
<dbReference type="InterPro" id="IPR005147">
    <property type="entry name" value="tRNA_synthase_B5-dom"/>
</dbReference>
<keyword evidence="9" id="KW-0479">Metal-binding</keyword>
<evidence type="ECO:0000256" key="2">
    <source>
        <dbReference type="ARBA" id="ARBA00004496"/>
    </source>
</evidence>
<evidence type="ECO:0000256" key="4">
    <source>
        <dbReference type="ARBA" id="ARBA00011209"/>
    </source>
</evidence>
<keyword evidence="10" id="KW-0547">Nucleotide-binding</keyword>
<dbReference type="InterPro" id="IPR009061">
    <property type="entry name" value="DNA-bd_dom_put_sf"/>
</dbReference>
<evidence type="ECO:0000256" key="1">
    <source>
        <dbReference type="ARBA" id="ARBA00001946"/>
    </source>
</evidence>
<sequence>MKVSKSWLKELVDKVSIKEVERLLPLRTIGTKEITEDFIELDMKGYNRADLLSMRGIAKEVAAITGSDLVGREPLTYEVYSNKIPTTPVKVEDEKLCPVYCIAKIEGLKSGPSKSEWIKKLNDSGMRTVNNIADITNLIMLEFGQPMHSFDAEKITDETLVVRLASQGETLQTLDGKNRKLDESDLLIADSEKPLGIAGVMGGKESETSDTTTIIFLEAAIFDPKSIRKSVQRHSLPSEASKRFQHGLTKTNLLKALSAAIKMYEELGGKLTAITLTGDLEDKIKKITLTQEKVNELIGIDISPKVIEDSLKSLGFILVSKGDSLGAWEVSVPYWRLDIDIEEDLIEEVARMFGYEKIPAKELKGEIPQKIDQSLFEFIYKLKSALAEAGLTEVQTYSFSSTKVLDALGFDESNKDAIVKIANPISSETEYLREFIWPNLVEVIEKNMKQDFTDIAIFEIGKVYLSQKKGSPKESYRLAMALMNGTDNPIEELIHIVKNTLSVIPNVSEESLDSNHEISRSTRNDKNDGLPIEKGELMKELETLFHPKRYANIKTGDKIIGGVAEVHPRFLNNFGIEKRVAILEISLDSLI</sequence>
<keyword evidence="13" id="KW-0648">Protein biosynthesis</keyword>
<dbReference type="InterPro" id="IPR020825">
    <property type="entry name" value="Phe-tRNA_synthase-like_B3/B4"/>
</dbReference>
<name>A0A1F5KEQ2_9BACT</name>
<keyword evidence="12" id="KW-0460">Magnesium</keyword>
<evidence type="ECO:0000256" key="11">
    <source>
        <dbReference type="ARBA" id="ARBA00022840"/>
    </source>
</evidence>
<organism evidence="19 20">
    <name type="scientific">Candidatus Daviesbacteria bacterium RIFCSPHIGHO2_12_FULL_37_11</name>
    <dbReference type="NCBI Taxonomy" id="1797777"/>
    <lineage>
        <taxon>Bacteria</taxon>
        <taxon>Candidatus Daviesiibacteriota</taxon>
    </lineage>
</organism>
<dbReference type="CDD" id="cd00769">
    <property type="entry name" value="PheRS_beta_core"/>
    <property type="match status" value="1"/>
</dbReference>
<gene>
    <name evidence="19" type="ORF">A3F00_01150</name>
</gene>
<dbReference type="Gene3D" id="3.30.930.10">
    <property type="entry name" value="Bira Bifunctional Protein, Domain 2"/>
    <property type="match status" value="1"/>
</dbReference>
<keyword evidence="14" id="KW-0030">Aminoacyl-tRNA synthetase</keyword>
<reference evidence="19 20" key="1">
    <citation type="journal article" date="2016" name="Nat. Commun.">
        <title>Thousands of microbial genomes shed light on interconnected biogeochemical processes in an aquifer system.</title>
        <authorList>
            <person name="Anantharaman K."/>
            <person name="Brown C.T."/>
            <person name="Hug L.A."/>
            <person name="Sharon I."/>
            <person name="Castelle C.J."/>
            <person name="Probst A.J."/>
            <person name="Thomas B.C."/>
            <person name="Singh A."/>
            <person name="Wilkins M.J."/>
            <person name="Karaoz U."/>
            <person name="Brodie E.L."/>
            <person name="Williams K.H."/>
            <person name="Hubbard S.S."/>
            <person name="Banfield J.F."/>
        </authorList>
    </citation>
    <scope>NUCLEOTIDE SEQUENCE [LARGE SCALE GENOMIC DNA]</scope>
</reference>
<protein>
    <recommendedName>
        <fullName evidence="6">Phenylalanine--tRNA ligase beta subunit</fullName>
        <ecNumber evidence="5">6.1.1.20</ecNumber>
    </recommendedName>
    <alternativeName>
        <fullName evidence="15">Phenylalanyl-tRNA synthetase beta subunit</fullName>
    </alternativeName>
</protein>
<comment type="caution">
    <text evidence="19">The sequence shown here is derived from an EMBL/GenBank/DDBJ whole genome shotgun (WGS) entry which is preliminary data.</text>
</comment>
<dbReference type="SMART" id="SM00874">
    <property type="entry name" value="B5"/>
    <property type="match status" value="1"/>
</dbReference>
<dbReference type="InterPro" id="IPR045060">
    <property type="entry name" value="Phe-tRNA-ligase_IIc_bsu"/>
</dbReference>
<evidence type="ECO:0000256" key="6">
    <source>
        <dbReference type="ARBA" id="ARBA00017032"/>
    </source>
</evidence>
<dbReference type="PANTHER" id="PTHR10947:SF0">
    <property type="entry name" value="PHENYLALANINE--TRNA LIGASE BETA SUBUNIT"/>
    <property type="match status" value="1"/>
</dbReference>
<dbReference type="InterPro" id="IPR005146">
    <property type="entry name" value="B3/B4_tRNA-bd"/>
</dbReference>
<feature type="region of interest" description="Disordered" evidence="17">
    <location>
        <begin position="512"/>
        <end position="531"/>
    </location>
</feature>
<evidence type="ECO:0000256" key="7">
    <source>
        <dbReference type="ARBA" id="ARBA00022490"/>
    </source>
</evidence>